<dbReference type="Proteomes" id="UP000835052">
    <property type="component" value="Unassembled WGS sequence"/>
</dbReference>
<keyword evidence="2" id="KW-1185">Reference proteome</keyword>
<evidence type="ECO:0000313" key="1">
    <source>
        <dbReference type="EMBL" id="CAD6188452.1"/>
    </source>
</evidence>
<organism evidence="1 2">
    <name type="scientific">Caenorhabditis auriculariae</name>
    <dbReference type="NCBI Taxonomy" id="2777116"/>
    <lineage>
        <taxon>Eukaryota</taxon>
        <taxon>Metazoa</taxon>
        <taxon>Ecdysozoa</taxon>
        <taxon>Nematoda</taxon>
        <taxon>Chromadorea</taxon>
        <taxon>Rhabditida</taxon>
        <taxon>Rhabditina</taxon>
        <taxon>Rhabditomorpha</taxon>
        <taxon>Rhabditoidea</taxon>
        <taxon>Rhabditidae</taxon>
        <taxon>Peloderinae</taxon>
        <taxon>Caenorhabditis</taxon>
    </lineage>
</organism>
<dbReference type="EMBL" id="CAJGYM010000008">
    <property type="protein sequence ID" value="CAD6188452.1"/>
    <property type="molecule type" value="Genomic_DNA"/>
</dbReference>
<comment type="caution">
    <text evidence="1">The sequence shown here is derived from an EMBL/GenBank/DDBJ whole genome shotgun (WGS) entry which is preliminary data.</text>
</comment>
<protein>
    <submittedName>
        <fullName evidence="1">Uncharacterized protein</fullName>
    </submittedName>
</protein>
<gene>
    <name evidence="1" type="ORF">CAUJ_LOCUS4371</name>
</gene>
<accession>A0A8S1GZE1</accession>
<name>A0A8S1GZE1_9PELO</name>
<proteinExistence type="predicted"/>
<reference evidence="1" key="1">
    <citation type="submission" date="2020-10" db="EMBL/GenBank/DDBJ databases">
        <authorList>
            <person name="Kikuchi T."/>
        </authorList>
    </citation>
    <scope>NUCLEOTIDE SEQUENCE</scope>
    <source>
        <strain evidence="1">NKZ352</strain>
    </source>
</reference>
<dbReference type="AlphaFoldDB" id="A0A8S1GZE1"/>
<sequence length="117" mass="12505">MAGHRCVTMMNSRSDGKTLVRTCLLQLQQVSCRSEKPPSAPVATLELQLIVPGVAPSTRECFDAGDGVCIAAIMSSLSDQCGFGALSRSHYQVSDLRASFRLATKLLSFRGETQGAL</sequence>
<evidence type="ECO:0000313" key="2">
    <source>
        <dbReference type="Proteomes" id="UP000835052"/>
    </source>
</evidence>